<reference evidence="9 10" key="1">
    <citation type="submission" date="2018-06" db="EMBL/GenBank/DDBJ databases">
        <title>Genomic Encyclopedia of Type Strains, Phase III (KMG-III): the genomes of soil and plant-associated and newly described type strains.</title>
        <authorList>
            <person name="Whitman W."/>
        </authorList>
    </citation>
    <scope>NUCLEOTIDE SEQUENCE [LARGE SCALE GENOMIC DNA]</scope>
    <source>
        <strain evidence="9 10">LMG 23644</strain>
    </source>
</reference>
<evidence type="ECO:0000313" key="9">
    <source>
        <dbReference type="EMBL" id="RAS38025.1"/>
    </source>
</evidence>
<evidence type="ECO:0000256" key="7">
    <source>
        <dbReference type="ARBA" id="ARBA00034120"/>
    </source>
</evidence>
<name>A0A329D603_9BURK</name>
<evidence type="ECO:0000256" key="2">
    <source>
        <dbReference type="ARBA" id="ARBA00022695"/>
    </source>
</evidence>
<sequence>MIHVNRLEVPRYTATPIESMAALSRALGVTNQHLAAVAAKASSLYRVADKIEKADGTLRETFDAKPVLKDIHRRIKLAILDRVSFPNYLTGSVKGQDYRTNALLHRNSKILISEDIQGFFPSTTQHLVQEIWSQFFGFSADVAQCLTALCTKDGALPQGAITSPHIANLVFWRVEPAIRAEMAFRGLRYSRYVDDVCVSSSTGIAHADKQSVISVIYAMLARHGYSAKRSKHKIQTASGRITATKLGVNGDPSLSGQQRGQIRAAVHKLELTFAAGAFSDARALLPSVTGRVSMLARFHSTEGQALKQRIASVREQLLLVPMVTRADDATHKAIRDSVDDISTVPW</sequence>
<dbReference type="GO" id="GO:0003723">
    <property type="term" value="F:RNA binding"/>
    <property type="evidence" value="ECO:0007669"/>
    <property type="project" value="InterPro"/>
</dbReference>
<dbReference type="CDD" id="cd03487">
    <property type="entry name" value="RT_Bac_retron_II"/>
    <property type="match status" value="1"/>
</dbReference>
<dbReference type="PRINTS" id="PR00866">
    <property type="entry name" value="RNADNAPOLMS"/>
</dbReference>
<evidence type="ECO:0000313" key="10">
    <source>
        <dbReference type="Proteomes" id="UP000248918"/>
    </source>
</evidence>
<protein>
    <submittedName>
        <fullName evidence="9">Retron-type reverse transcriptase</fullName>
    </submittedName>
</protein>
<proteinExistence type="inferred from homology"/>
<keyword evidence="4" id="KW-0460">Magnesium</keyword>
<dbReference type="GO" id="GO:0003964">
    <property type="term" value="F:RNA-directed DNA polymerase activity"/>
    <property type="evidence" value="ECO:0007669"/>
    <property type="project" value="UniProtKB-KW"/>
</dbReference>
<evidence type="ECO:0000256" key="3">
    <source>
        <dbReference type="ARBA" id="ARBA00022723"/>
    </source>
</evidence>
<organism evidence="9 10">
    <name type="scientific">Paraburkholderia bryophila</name>
    <dbReference type="NCBI Taxonomy" id="420952"/>
    <lineage>
        <taxon>Bacteria</taxon>
        <taxon>Pseudomonadati</taxon>
        <taxon>Pseudomonadota</taxon>
        <taxon>Betaproteobacteria</taxon>
        <taxon>Burkholderiales</taxon>
        <taxon>Burkholderiaceae</taxon>
        <taxon>Paraburkholderia</taxon>
    </lineage>
</organism>
<evidence type="ECO:0000256" key="4">
    <source>
        <dbReference type="ARBA" id="ARBA00022842"/>
    </source>
</evidence>
<gene>
    <name evidence="9" type="ORF">BX591_102310</name>
</gene>
<keyword evidence="1" id="KW-0808">Transferase</keyword>
<dbReference type="GO" id="GO:0046872">
    <property type="term" value="F:metal ion binding"/>
    <property type="evidence" value="ECO:0007669"/>
    <property type="project" value="UniProtKB-KW"/>
</dbReference>
<dbReference type="Pfam" id="PF00078">
    <property type="entry name" value="RVT_1"/>
    <property type="match status" value="1"/>
</dbReference>
<dbReference type="InterPro" id="IPR000477">
    <property type="entry name" value="RT_dom"/>
</dbReference>
<dbReference type="AlphaFoldDB" id="A0A329D603"/>
<evidence type="ECO:0000259" key="8">
    <source>
        <dbReference type="PROSITE" id="PS50878"/>
    </source>
</evidence>
<comment type="similarity">
    <text evidence="7">Belongs to the bacterial reverse transcriptase family.</text>
</comment>
<dbReference type="PROSITE" id="PS50878">
    <property type="entry name" value="RT_POL"/>
    <property type="match status" value="1"/>
</dbReference>
<keyword evidence="2" id="KW-0548">Nucleotidyltransferase</keyword>
<feature type="domain" description="Reverse transcriptase" evidence="8">
    <location>
        <begin position="1"/>
        <end position="250"/>
    </location>
</feature>
<accession>A0A329D603</accession>
<evidence type="ECO:0000256" key="5">
    <source>
        <dbReference type="ARBA" id="ARBA00022918"/>
    </source>
</evidence>
<dbReference type="SUPFAM" id="SSF56672">
    <property type="entry name" value="DNA/RNA polymerases"/>
    <property type="match status" value="1"/>
</dbReference>
<keyword evidence="6" id="KW-0051">Antiviral defense</keyword>
<dbReference type="InterPro" id="IPR000123">
    <property type="entry name" value="Reverse_transcriptase_msDNA"/>
</dbReference>
<keyword evidence="3" id="KW-0479">Metal-binding</keyword>
<dbReference type="InterPro" id="IPR043502">
    <property type="entry name" value="DNA/RNA_pol_sf"/>
</dbReference>
<evidence type="ECO:0000256" key="1">
    <source>
        <dbReference type="ARBA" id="ARBA00022679"/>
    </source>
</evidence>
<dbReference type="Proteomes" id="UP000248918">
    <property type="component" value="Unassembled WGS sequence"/>
</dbReference>
<dbReference type="GO" id="GO:0051607">
    <property type="term" value="P:defense response to virus"/>
    <property type="evidence" value="ECO:0007669"/>
    <property type="project" value="UniProtKB-KW"/>
</dbReference>
<comment type="caution">
    <text evidence="9">The sequence shown here is derived from an EMBL/GenBank/DDBJ whole genome shotgun (WGS) entry which is preliminary data.</text>
</comment>
<dbReference type="EMBL" id="QLTK01000002">
    <property type="protein sequence ID" value="RAS38025.1"/>
    <property type="molecule type" value="Genomic_DNA"/>
</dbReference>
<evidence type="ECO:0000256" key="6">
    <source>
        <dbReference type="ARBA" id="ARBA00023118"/>
    </source>
</evidence>
<keyword evidence="5 9" id="KW-0695">RNA-directed DNA polymerase</keyword>